<dbReference type="RefSeq" id="WP_051225083.1">
    <property type="nucleotide sequence ID" value="NZ_BJTX01000005.1"/>
</dbReference>
<dbReference type="InterPro" id="IPR007168">
    <property type="entry name" value="Phageshock_PspC_N"/>
</dbReference>
<dbReference type="GO" id="GO:0005886">
    <property type="term" value="C:plasma membrane"/>
    <property type="evidence" value="ECO:0007669"/>
    <property type="project" value="UniProtKB-SubCell"/>
</dbReference>
<sequence length="95" mass="10892">MNERNNTRRLMKSRTDRKVDGVLGGIAAYFGWDSTLLRILFVVLLMPSFGTMFVVYIVLDMIMPLAPRPEKPAKPSQPQEEPRSKNSSDDNWSDF</sequence>
<accession>A0A510TS68</accession>
<organism evidence="10 11">
    <name type="scientific">Schleiferilactobacillus harbinensis</name>
    <dbReference type="NCBI Taxonomy" id="304207"/>
    <lineage>
        <taxon>Bacteria</taxon>
        <taxon>Bacillati</taxon>
        <taxon>Bacillota</taxon>
        <taxon>Bacilli</taxon>
        <taxon>Lactobacillales</taxon>
        <taxon>Lactobacillaceae</taxon>
        <taxon>Schleiferilactobacillus</taxon>
    </lineage>
</organism>
<evidence type="ECO:0000313" key="11">
    <source>
        <dbReference type="Proteomes" id="UP000326779"/>
    </source>
</evidence>
<keyword evidence="3 7" id="KW-0812">Transmembrane</keyword>
<evidence type="ECO:0000313" key="12">
    <source>
        <dbReference type="Proteomes" id="UP001330016"/>
    </source>
</evidence>
<dbReference type="Proteomes" id="UP000326779">
    <property type="component" value="Chromosome"/>
</dbReference>
<evidence type="ECO:0000259" key="8">
    <source>
        <dbReference type="Pfam" id="PF04024"/>
    </source>
</evidence>
<protein>
    <submittedName>
        <fullName evidence="10">PspC domain-containing protein</fullName>
    </submittedName>
</protein>
<feature type="domain" description="Phage shock protein PspC N-terminal" evidence="8">
    <location>
        <begin position="8"/>
        <end position="65"/>
    </location>
</feature>
<proteinExistence type="predicted"/>
<keyword evidence="5 7" id="KW-0472">Membrane</keyword>
<dbReference type="PANTHER" id="PTHR33885">
    <property type="entry name" value="PHAGE SHOCK PROTEIN C"/>
    <property type="match status" value="1"/>
</dbReference>
<dbReference type="InterPro" id="IPR052027">
    <property type="entry name" value="PspC"/>
</dbReference>
<reference evidence="9 12" key="2">
    <citation type="submission" date="2023-02" db="EMBL/GenBank/DDBJ databases">
        <title>The predominant lactic acid bacteria and yeasts involved in the spontaneous fermentation of millet during the production of the traditional porridge Hausa koko in Ghana.</title>
        <authorList>
            <person name="Atter A."/>
            <person name="Diaz M."/>
        </authorList>
    </citation>
    <scope>NUCLEOTIDE SEQUENCE [LARGE SCALE GENOMIC DNA]</scope>
    <source>
        <strain evidence="9 12">FI11640</strain>
    </source>
</reference>
<evidence type="ECO:0000256" key="5">
    <source>
        <dbReference type="ARBA" id="ARBA00023136"/>
    </source>
</evidence>
<keyword evidence="12" id="KW-1185">Reference proteome</keyword>
<dbReference type="KEGG" id="lhb:D1010_05215"/>
<evidence type="ECO:0000256" key="7">
    <source>
        <dbReference type="SAM" id="Phobius"/>
    </source>
</evidence>
<evidence type="ECO:0000256" key="4">
    <source>
        <dbReference type="ARBA" id="ARBA00022989"/>
    </source>
</evidence>
<evidence type="ECO:0000256" key="6">
    <source>
        <dbReference type="SAM" id="MobiDB-lite"/>
    </source>
</evidence>
<evidence type="ECO:0000313" key="9">
    <source>
        <dbReference type="EMBL" id="MEE6714575.1"/>
    </source>
</evidence>
<keyword evidence="4 7" id="KW-1133">Transmembrane helix</keyword>
<name>A0A510TS68_9LACO</name>
<feature type="transmembrane region" description="Helical" evidence="7">
    <location>
        <begin position="39"/>
        <end position="59"/>
    </location>
</feature>
<dbReference type="Proteomes" id="UP001330016">
    <property type="component" value="Unassembled WGS sequence"/>
</dbReference>
<dbReference type="EMBL" id="CP045143">
    <property type="protein sequence ID" value="QFR22889.1"/>
    <property type="molecule type" value="Genomic_DNA"/>
</dbReference>
<evidence type="ECO:0000313" key="10">
    <source>
        <dbReference type="EMBL" id="QFR22889.1"/>
    </source>
</evidence>
<dbReference type="GeneID" id="78508504"/>
<dbReference type="EMBL" id="JAQSGK010000002">
    <property type="protein sequence ID" value="MEE6714575.1"/>
    <property type="molecule type" value="Genomic_DNA"/>
</dbReference>
<evidence type="ECO:0000256" key="3">
    <source>
        <dbReference type="ARBA" id="ARBA00022692"/>
    </source>
</evidence>
<gene>
    <name evidence="10" type="ORF">D1010_05215</name>
    <name evidence="9" type="ORF">PS435_01775</name>
</gene>
<evidence type="ECO:0000256" key="1">
    <source>
        <dbReference type="ARBA" id="ARBA00004162"/>
    </source>
</evidence>
<comment type="subcellular location">
    <subcellularLocation>
        <location evidence="1">Cell membrane</location>
        <topology evidence="1">Single-pass membrane protein</topology>
    </subcellularLocation>
</comment>
<feature type="region of interest" description="Disordered" evidence="6">
    <location>
        <begin position="68"/>
        <end position="95"/>
    </location>
</feature>
<dbReference type="PANTHER" id="PTHR33885:SF3">
    <property type="entry name" value="PHAGE SHOCK PROTEIN C"/>
    <property type="match status" value="1"/>
</dbReference>
<evidence type="ECO:0000256" key="2">
    <source>
        <dbReference type="ARBA" id="ARBA00022475"/>
    </source>
</evidence>
<reference evidence="10 11" key="1">
    <citation type="submission" date="2019-10" db="EMBL/GenBank/DDBJ databases">
        <title>The completed genome of Lactobacillus harbinensis M1.</title>
        <authorList>
            <person name="Zheng Y."/>
        </authorList>
    </citation>
    <scope>NUCLEOTIDE SEQUENCE [LARGE SCALE GENOMIC DNA]</scope>
    <source>
        <strain evidence="10 11">M1</strain>
    </source>
</reference>
<dbReference type="Pfam" id="PF04024">
    <property type="entry name" value="PspC"/>
    <property type="match status" value="1"/>
</dbReference>
<keyword evidence="2" id="KW-1003">Cell membrane</keyword>
<dbReference type="AlphaFoldDB" id="A0A510TS68"/>